<gene>
    <name evidence="2" type="ORF">SELMODRAFT_416709</name>
</gene>
<feature type="compositionally biased region" description="Basic and acidic residues" evidence="1">
    <location>
        <begin position="115"/>
        <end position="131"/>
    </location>
</feature>
<proteinExistence type="predicted"/>
<dbReference type="KEGG" id="smo:SELMODRAFT_416709"/>
<dbReference type="InParanoid" id="D8S060"/>
<evidence type="ECO:0000313" key="3">
    <source>
        <dbReference type="Proteomes" id="UP000001514"/>
    </source>
</evidence>
<protein>
    <submittedName>
        <fullName evidence="2">Uncharacterized protein</fullName>
    </submittedName>
</protein>
<reference evidence="2 3" key="1">
    <citation type="journal article" date="2011" name="Science">
        <title>The Selaginella genome identifies genetic changes associated with the evolution of vascular plants.</title>
        <authorList>
            <person name="Banks J.A."/>
            <person name="Nishiyama T."/>
            <person name="Hasebe M."/>
            <person name="Bowman J.L."/>
            <person name="Gribskov M."/>
            <person name="dePamphilis C."/>
            <person name="Albert V.A."/>
            <person name="Aono N."/>
            <person name="Aoyama T."/>
            <person name="Ambrose B.A."/>
            <person name="Ashton N.W."/>
            <person name="Axtell M.J."/>
            <person name="Barker E."/>
            <person name="Barker M.S."/>
            <person name="Bennetzen J.L."/>
            <person name="Bonawitz N.D."/>
            <person name="Chapple C."/>
            <person name="Cheng C."/>
            <person name="Correa L.G."/>
            <person name="Dacre M."/>
            <person name="DeBarry J."/>
            <person name="Dreyer I."/>
            <person name="Elias M."/>
            <person name="Engstrom E.M."/>
            <person name="Estelle M."/>
            <person name="Feng L."/>
            <person name="Finet C."/>
            <person name="Floyd S.K."/>
            <person name="Frommer W.B."/>
            <person name="Fujita T."/>
            <person name="Gramzow L."/>
            <person name="Gutensohn M."/>
            <person name="Harholt J."/>
            <person name="Hattori M."/>
            <person name="Heyl A."/>
            <person name="Hirai T."/>
            <person name="Hiwatashi Y."/>
            <person name="Ishikawa M."/>
            <person name="Iwata M."/>
            <person name="Karol K.G."/>
            <person name="Koehler B."/>
            <person name="Kolukisaoglu U."/>
            <person name="Kubo M."/>
            <person name="Kurata T."/>
            <person name="Lalonde S."/>
            <person name="Li K."/>
            <person name="Li Y."/>
            <person name="Litt A."/>
            <person name="Lyons E."/>
            <person name="Manning G."/>
            <person name="Maruyama T."/>
            <person name="Michael T.P."/>
            <person name="Mikami K."/>
            <person name="Miyazaki S."/>
            <person name="Morinaga S."/>
            <person name="Murata T."/>
            <person name="Mueller-Roeber B."/>
            <person name="Nelson D.R."/>
            <person name="Obara M."/>
            <person name="Oguri Y."/>
            <person name="Olmstead R.G."/>
            <person name="Onodera N."/>
            <person name="Petersen B.L."/>
            <person name="Pils B."/>
            <person name="Prigge M."/>
            <person name="Rensing S.A."/>
            <person name="Riano-Pachon D.M."/>
            <person name="Roberts A.W."/>
            <person name="Sato Y."/>
            <person name="Scheller H.V."/>
            <person name="Schulz B."/>
            <person name="Schulz C."/>
            <person name="Shakirov E.V."/>
            <person name="Shibagaki N."/>
            <person name="Shinohara N."/>
            <person name="Shippen D.E."/>
            <person name="Soerensen I."/>
            <person name="Sotooka R."/>
            <person name="Sugimoto N."/>
            <person name="Sugita M."/>
            <person name="Sumikawa N."/>
            <person name="Tanurdzic M."/>
            <person name="Theissen G."/>
            <person name="Ulvskov P."/>
            <person name="Wakazuki S."/>
            <person name="Weng J.K."/>
            <person name="Willats W.W."/>
            <person name="Wipf D."/>
            <person name="Wolf P.G."/>
            <person name="Yang L."/>
            <person name="Zimmer A.D."/>
            <person name="Zhu Q."/>
            <person name="Mitros T."/>
            <person name="Hellsten U."/>
            <person name="Loque D."/>
            <person name="Otillar R."/>
            <person name="Salamov A."/>
            <person name="Schmutz J."/>
            <person name="Shapiro H."/>
            <person name="Lindquist E."/>
            <person name="Lucas S."/>
            <person name="Rokhsar D."/>
            <person name="Grigoriev I.V."/>
        </authorList>
    </citation>
    <scope>NUCLEOTIDE SEQUENCE [LARGE SCALE GENOMIC DNA]</scope>
</reference>
<feature type="compositionally biased region" description="Low complexity" evidence="1">
    <location>
        <begin position="90"/>
        <end position="114"/>
    </location>
</feature>
<feature type="region of interest" description="Disordered" evidence="1">
    <location>
        <begin position="89"/>
        <end position="131"/>
    </location>
</feature>
<dbReference type="HOGENOM" id="CLU_1663716_0_0_1"/>
<keyword evidence="3" id="KW-1185">Reference proteome</keyword>
<dbReference type="Gramene" id="EFJ22269">
    <property type="protein sequence ID" value="EFJ22269"/>
    <property type="gene ID" value="SELMODRAFT_416709"/>
</dbReference>
<dbReference type="AlphaFoldDB" id="D8S060"/>
<organism evidence="3">
    <name type="scientific">Selaginella moellendorffii</name>
    <name type="common">Spikemoss</name>
    <dbReference type="NCBI Taxonomy" id="88036"/>
    <lineage>
        <taxon>Eukaryota</taxon>
        <taxon>Viridiplantae</taxon>
        <taxon>Streptophyta</taxon>
        <taxon>Embryophyta</taxon>
        <taxon>Tracheophyta</taxon>
        <taxon>Lycopodiopsida</taxon>
        <taxon>Selaginellales</taxon>
        <taxon>Selaginellaceae</taxon>
        <taxon>Selaginella</taxon>
    </lineage>
</organism>
<dbReference type="Proteomes" id="UP000001514">
    <property type="component" value="Unassembled WGS sequence"/>
</dbReference>
<sequence length="159" mass="18127">MEIEHLRQEDVWSIDFSRELAGLRRKLARLSMLIFGMAGLIAGQRNTGHETARPVQREHGEFLGGLEDSSELMELRVEVDRFACGFEVPGLDLDSGSSGSKENSSSQSEQAAAKGLEDFWTPRRESNRDSKFSRYHKSYNPLFFQRARSLRRISNESMI</sequence>
<evidence type="ECO:0000313" key="2">
    <source>
        <dbReference type="EMBL" id="EFJ22269.1"/>
    </source>
</evidence>
<evidence type="ECO:0000256" key="1">
    <source>
        <dbReference type="SAM" id="MobiDB-lite"/>
    </source>
</evidence>
<name>D8S060_SELML</name>
<accession>D8S060</accession>
<dbReference type="EMBL" id="GL377596">
    <property type="protein sequence ID" value="EFJ22269.1"/>
    <property type="molecule type" value="Genomic_DNA"/>
</dbReference>